<evidence type="ECO:0000256" key="2">
    <source>
        <dbReference type="ARBA" id="ARBA00023125"/>
    </source>
</evidence>
<dbReference type="AlphaFoldDB" id="A0A1H6J7C5"/>
<reference evidence="6" key="1">
    <citation type="submission" date="2016-10" db="EMBL/GenBank/DDBJ databases">
        <authorList>
            <person name="Varghese N."/>
            <person name="Submissions S."/>
        </authorList>
    </citation>
    <scope>NUCLEOTIDE SEQUENCE [LARGE SCALE GENOMIC DNA]</scope>
    <source>
        <strain evidence="6">DSM 45405</strain>
    </source>
</reference>
<dbReference type="PANTHER" id="PTHR46796">
    <property type="entry name" value="HTH-TYPE TRANSCRIPTIONAL ACTIVATOR RHAS-RELATED"/>
    <property type="match status" value="1"/>
</dbReference>
<dbReference type="OrthoDB" id="4549023at2"/>
<sequence>MYRSGDLHAKRVVEVSRRRGRRRHTQEVTWSGTAVIEPGRLIYGGRLGAAHGHSHAAVQIAIAADDPVLLTDSSGHSAQSRVGVIPSGAAHAVDAGAATGLMIYLDSASAYGRRVEALVDRTTRPEVDGWIAAAQRLSADLPRSDDLAAAADAVIAELVGPEKQVNAHAETHPAVSAAITLIPDLLSGPVRLTDVAAAVHLSADRLGRLFARDVGLSFPAYVRWARLIRAMEVARTGGTITAAAHAAGFADSSHANRAFHEMFGVAPIDVHRSVRLA</sequence>
<dbReference type="GO" id="GO:0003700">
    <property type="term" value="F:DNA-binding transcription factor activity"/>
    <property type="evidence" value="ECO:0007669"/>
    <property type="project" value="InterPro"/>
</dbReference>
<keyword evidence="2 5" id="KW-0238">DNA-binding</keyword>
<dbReference type="STRING" id="370526.SAMN04489835_1289"/>
<dbReference type="Gene3D" id="1.10.10.60">
    <property type="entry name" value="Homeodomain-like"/>
    <property type="match status" value="1"/>
</dbReference>
<dbReference type="InterPro" id="IPR050204">
    <property type="entry name" value="AraC_XylS_family_regulators"/>
</dbReference>
<evidence type="ECO:0000256" key="3">
    <source>
        <dbReference type="ARBA" id="ARBA00023163"/>
    </source>
</evidence>
<keyword evidence="1" id="KW-0805">Transcription regulation</keyword>
<dbReference type="GO" id="GO:0043565">
    <property type="term" value="F:sequence-specific DNA binding"/>
    <property type="evidence" value="ECO:0007669"/>
    <property type="project" value="InterPro"/>
</dbReference>
<evidence type="ECO:0000259" key="4">
    <source>
        <dbReference type="PROSITE" id="PS01124"/>
    </source>
</evidence>
<proteinExistence type="predicted"/>
<dbReference type="EMBL" id="LT629971">
    <property type="protein sequence ID" value="SEH54854.1"/>
    <property type="molecule type" value="Genomic_DNA"/>
</dbReference>
<accession>A0A1H6J7C5</accession>
<keyword evidence="6" id="KW-1185">Reference proteome</keyword>
<protein>
    <submittedName>
        <fullName evidence="5">AraC-type DNA-binding protein</fullName>
    </submittedName>
</protein>
<dbReference type="Pfam" id="PF12833">
    <property type="entry name" value="HTH_18"/>
    <property type="match status" value="1"/>
</dbReference>
<dbReference type="PROSITE" id="PS01124">
    <property type="entry name" value="HTH_ARAC_FAMILY_2"/>
    <property type="match status" value="1"/>
</dbReference>
<evidence type="ECO:0000313" key="5">
    <source>
        <dbReference type="EMBL" id="SEH54854.1"/>
    </source>
</evidence>
<dbReference type="Proteomes" id="UP000182915">
    <property type="component" value="Chromosome I"/>
</dbReference>
<dbReference type="InterPro" id="IPR018060">
    <property type="entry name" value="HTH_AraC"/>
</dbReference>
<name>A0A1H6J7C5_MYCRU</name>
<organism evidence="5 6">
    <name type="scientific">Mycolicibacterium rutilum</name>
    <name type="common">Mycobacterium rutilum</name>
    <dbReference type="NCBI Taxonomy" id="370526"/>
    <lineage>
        <taxon>Bacteria</taxon>
        <taxon>Bacillati</taxon>
        <taxon>Actinomycetota</taxon>
        <taxon>Actinomycetes</taxon>
        <taxon>Mycobacteriales</taxon>
        <taxon>Mycobacteriaceae</taxon>
        <taxon>Mycolicibacterium</taxon>
    </lineage>
</organism>
<dbReference type="SMART" id="SM00342">
    <property type="entry name" value="HTH_ARAC"/>
    <property type="match status" value="1"/>
</dbReference>
<evidence type="ECO:0000256" key="1">
    <source>
        <dbReference type="ARBA" id="ARBA00023015"/>
    </source>
</evidence>
<gene>
    <name evidence="5" type="ORF">SAMN04489835_1289</name>
</gene>
<evidence type="ECO:0000313" key="6">
    <source>
        <dbReference type="Proteomes" id="UP000182915"/>
    </source>
</evidence>
<keyword evidence="3" id="KW-0804">Transcription</keyword>
<feature type="domain" description="HTH araC/xylS-type" evidence="4">
    <location>
        <begin position="176"/>
        <end position="273"/>
    </location>
</feature>